<feature type="non-terminal residue" evidence="1">
    <location>
        <position position="78"/>
    </location>
</feature>
<dbReference type="Proteomes" id="UP001153199">
    <property type="component" value="Unassembled WGS sequence"/>
</dbReference>
<gene>
    <name evidence="1" type="ORF">NF717_12250</name>
</gene>
<accession>A0A9X4P0U1</accession>
<name>A0A9X4P0U1_9LACT</name>
<sequence>VKFGAAAPDNAMFYKFTTGPAINATASTHVADALVSNSGSTLDLNGNFQTFGDFLSRGTLPGSGGIITNTDAGPVVNF</sequence>
<keyword evidence="2" id="KW-1185">Reference proteome</keyword>
<protein>
    <submittedName>
        <fullName evidence="1">Uncharacterized protein</fullName>
    </submittedName>
</protein>
<proteinExistence type="predicted"/>
<evidence type="ECO:0000313" key="2">
    <source>
        <dbReference type="Proteomes" id="UP001153199"/>
    </source>
</evidence>
<evidence type="ECO:0000313" key="1">
    <source>
        <dbReference type="EMBL" id="MDG6146406.1"/>
    </source>
</evidence>
<organism evidence="1 2">
    <name type="scientific">Lactococcus formosensis</name>
    <dbReference type="NCBI Taxonomy" id="1281486"/>
    <lineage>
        <taxon>Bacteria</taxon>
        <taxon>Bacillati</taxon>
        <taxon>Bacillota</taxon>
        <taxon>Bacilli</taxon>
        <taxon>Lactobacillales</taxon>
        <taxon>Streptococcaceae</taxon>
        <taxon>Lactococcus</taxon>
    </lineage>
</organism>
<comment type="caution">
    <text evidence="1">The sequence shown here is derived from an EMBL/GenBank/DDBJ whole genome shotgun (WGS) entry which is preliminary data.</text>
</comment>
<reference evidence="1" key="1">
    <citation type="submission" date="2022-06" db="EMBL/GenBank/DDBJ databases">
        <title>Lactococcus from bovine mastitis in China.</title>
        <authorList>
            <person name="Lin Y."/>
            <person name="Han B."/>
        </authorList>
    </citation>
    <scope>NUCLEOTIDE SEQUENCE</scope>
    <source>
        <strain evidence="1">Ningxia-I-26</strain>
    </source>
</reference>
<feature type="non-terminal residue" evidence="1">
    <location>
        <position position="1"/>
    </location>
</feature>
<dbReference type="EMBL" id="JAMWFV010000174">
    <property type="protein sequence ID" value="MDG6146406.1"/>
    <property type="molecule type" value="Genomic_DNA"/>
</dbReference>
<dbReference type="AlphaFoldDB" id="A0A9X4P0U1"/>
<dbReference type="RefSeq" id="WP_279369201.1">
    <property type="nucleotide sequence ID" value="NZ_JAMWFV010000174.1"/>
</dbReference>